<dbReference type="GO" id="GO:0009307">
    <property type="term" value="P:DNA restriction-modification system"/>
    <property type="evidence" value="ECO:0007669"/>
    <property type="project" value="UniProtKB-KW"/>
</dbReference>
<evidence type="ECO:0000313" key="7">
    <source>
        <dbReference type="Proteomes" id="UP000034416"/>
    </source>
</evidence>
<keyword evidence="3" id="KW-0238">DNA-binding</keyword>
<dbReference type="Pfam" id="PF01420">
    <property type="entry name" value="Methylase_S"/>
    <property type="match status" value="2"/>
</dbReference>
<comment type="caution">
    <text evidence="5">The sequence shown here is derived from an EMBL/GenBank/DDBJ whole genome shotgun (WGS) entry which is preliminary data.</text>
</comment>
<evidence type="ECO:0000313" key="6">
    <source>
        <dbReference type="EMBL" id="OQZ96591.1"/>
    </source>
</evidence>
<dbReference type="REBASE" id="119695">
    <property type="entry name" value="S.MarGUC1ORF4030P"/>
</dbReference>
<feature type="domain" description="Type I restriction modification DNA specificity" evidence="4">
    <location>
        <begin position="85"/>
        <end position="169"/>
    </location>
</feature>
<keyword evidence="8" id="KW-1185">Reference proteome</keyword>
<dbReference type="STRING" id="342002.BST15_12365"/>
<dbReference type="PANTHER" id="PTHR30408">
    <property type="entry name" value="TYPE-1 RESTRICTION ENZYME ECOKI SPECIFICITY PROTEIN"/>
    <property type="match status" value="1"/>
</dbReference>
<protein>
    <recommendedName>
        <fullName evidence="4">Type I restriction modification DNA specificity domain-containing protein</fullName>
    </recommendedName>
</protein>
<dbReference type="EMBL" id="LASW01000009">
    <property type="protein sequence ID" value="KKC00661.1"/>
    <property type="molecule type" value="Genomic_DNA"/>
</dbReference>
<keyword evidence="2" id="KW-0680">Restriction system</keyword>
<reference evidence="5" key="2">
    <citation type="submission" date="2015-04" db="EMBL/GenBank/DDBJ databases">
        <title>Genome sequence of Mycobacterium arupense strain GUC1.</title>
        <authorList>
            <person name="Greninger A.L."/>
            <person name="Cunningham G."/>
            <person name="Chiu C.Y."/>
            <person name="Miller S."/>
        </authorList>
    </citation>
    <scope>NUCLEOTIDE SEQUENCE</scope>
    <source>
        <strain evidence="5">GUC1</strain>
    </source>
</reference>
<reference evidence="7" key="1">
    <citation type="submission" date="2015-04" db="EMBL/GenBank/DDBJ databases">
        <title>Genome sequence of Mycobacterium arupense GUC1.</title>
        <authorList>
            <person name="Greninger A.L."/>
            <person name="Cunningham G."/>
            <person name="Chiu C.Y."/>
            <person name="Miller S."/>
        </authorList>
    </citation>
    <scope>NUCLEOTIDE SEQUENCE [LARGE SCALE GENOMIC DNA]</scope>
    <source>
        <strain evidence="7">GUC1</strain>
    </source>
</reference>
<organism evidence="5 7">
    <name type="scientific">Mycolicibacter arupensis</name>
    <dbReference type="NCBI Taxonomy" id="342002"/>
    <lineage>
        <taxon>Bacteria</taxon>
        <taxon>Bacillati</taxon>
        <taxon>Actinomycetota</taxon>
        <taxon>Actinomycetes</taxon>
        <taxon>Mycobacteriales</taxon>
        <taxon>Mycobacteriaceae</taxon>
        <taxon>Mycolicibacter</taxon>
    </lineage>
</organism>
<dbReference type="PANTHER" id="PTHR30408:SF12">
    <property type="entry name" value="TYPE I RESTRICTION ENZYME MJAVIII SPECIFICITY SUBUNIT"/>
    <property type="match status" value="1"/>
</dbReference>
<dbReference type="Proteomes" id="UP000192327">
    <property type="component" value="Unassembled WGS sequence"/>
</dbReference>
<dbReference type="RefSeq" id="WP_046188335.1">
    <property type="nucleotide sequence ID" value="NZ_JACKUJ010000045.1"/>
</dbReference>
<dbReference type="InterPro" id="IPR044946">
    <property type="entry name" value="Restrct_endonuc_typeI_TRD_sf"/>
</dbReference>
<gene>
    <name evidence="6" type="ORF">BST15_12365</name>
    <name evidence="5" type="ORF">WR43_04035</name>
</gene>
<evidence type="ECO:0000256" key="3">
    <source>
        <dbReference type="ARBA" id="ARBA00023125"/>
    </source>
</evidence>
<dbReference type="Proteomes" id="UP000034416">
    <property type="component" value="Unassembled WGS sequence"/>
</dbReference>
<dbReference type="AlphaFoldDB" id="A0A0F5N0V6"/>
<dbReference type="GO" id="GO:0003677">
    <property type="term" value="F:DNA binding"/>
    <property type="evidence" value="ECO:0007669"/>
    <property type="project" value="UniProtKB-KW"/>
</dbReference>
<sequence>MVPLGEVTTPVGTWNPARDADSEFRYIDLSAVDNTAKCITGATALVAQNAPSRARQLVTAGDVLVSTVRPNLNAVAAVTDCFNGATASTGFTVLRPSAQLDSRYLFNWVQTQRFVSDMVRKATGASYPAVSDRVVKDSAIPLPPLAEQRRIAAILDHADALRAKRRQAIRHLKDLTQSIFRDMFGRDRFPTAPLSEVVQPGTIVTYGIVQAGPEYEGGIPYIRTGDIDDGEIQIAKLRHTDPDIAARFERSKLSAGDIVMSIRATVGTTALVSTSLEGANLTQGTARLSPSDIATGPYLLNFLRSDLAQRWIQSQVKGVTFREITLGRLRQLPVPLPPLEIQEEFARRSAIASANLQTANKGERLADTLFASLQSRAFRGEL</sequence>
<proteinExistence type="inferred from homology"/>
<evidence type="ECO:0000313" key="5">
    <source>
        <dbReference type="EMBL" id="KKC00661.1"/>
    </source>
</evidence>
<name>A0A0F5N0V6_9MYCO</name>
<feature type="domain" description="Type I restriction modification DNA specificity" evidence="4">
    <location>
        <begin position="216"/>
        <end position="347"/>
    </location>
</feature>
<dbReference type="InterPro" id="IPR000055">
    <property type="entry name" value="Restrct_endonuc_typeI_TRD"/>
</dbReference>
<dbReference type="EMBL" id="MVHH01000023">
    <property type="protein sequence ID" value="OQZ96591.1"/>
    <property type="molecule type" value="Genomic_DNA"/>
</dbReference>
<dbReference type="PATRIC" id="fig|342002.3.peg.909"/>
<evidence type="ECO:0000256" key="1">
    <source>
        <dbReference type="ARBA" id="ARBA00010923"/>
    </source>
</evidence>
<evidence type="ECO:0000313" key="8">
    <source>
        <dbReference type="Proteomes" id="UP000192327"/>
    </source>
</evidence>
<dbReference type="SUPFAM" id="SSF116734">
    <property type="entry name" value="DNA methylase specificity domain"/>
    <property type="match status" value="2"/>
</dbReference>
<evidence type="ECO:0000256" key="2">
    <source>
        <dbReference type="ARBA" id="ARBA00022747"/>
    </source>
</evidence>
<accession>A0A0F5N0V6</accession>
<dbReference type="Gene3D" id="3.90.220.20">
    <property type="entry name" value="DNA methylase specificity domains"/>
    <property type="match status" value="2"/>
</dbReference>
<dbReference type="CDD" id="cd17256">
    <property type="entry name" value="RMtype1_S_EcoJA65PI-TRD1-CR1_like"/>
    <property type="match status" value="1"/>
</dbReference>
<comment type="similarity">
    <text evidence="1">Belongs to the type-I restriction system S methylase family.</text>
</comment>
<dbReference type="InterPro" id="IPR052021">
    <property type="entry name" value="Type-I_RS_S_subunit"/>
</dbReference>
<evidence type="ECO:0000259" key="4">
    <source>
        <dbReference type="Pfam" id="PF01420"/>
    </source>
</evidence>
<reference evidence="6 8" key="3">
    <citation type="submission" date="2016-12" db="EMBL/GenBank/DDBJ databases">
        <title>The new phylogeny of genus Mycobacterium.</title>
        <authorList>
            <person name="Tortoli E."/>
            <person name="Trovato A."/>
            <person name="Cirillo D.M."/>
        </authorList>
    </citation>
    <scope>NUCLEOTIDE SEQUENCE [LARGE SCALE GENOMIC DNA]</scope>
    <source>
        <strain evidence="6 8">DSM 44942</strain>
    </source>
</reference>